<reference evidence="10 11" key="1">
    <citation type="submission" date="2019-02" db="EMBL/GenBank/DDBJ databases">
        <title>Deep-cultivation of Planctomycetes and their phenomic and genomic characterization uncovers novel biology.</title>
        <authorList>
            <person name="Wiegand S."/>
            <person name="Jogler M."/>
            <person name="Boedeker C."/>
            <person name="Pinto D."/>
            <person name="Vollmers J."/>
            <person name="Rivas-Marin E."/>
            <person name="Kohn T."/>
            <person name="Peeters S.H."/>
            <person name="Heuer A."/>
            <person name="Rast P."/>
            <person name="Oberbeckmann S."/>
            <person name="Bunk B."/>
            <person name="Jeske O."/>
            <person name="Meyerdierks A."/>
            <person name="Storesund J.E."/>
            <person name="Kallscheuer N."/>
            <person name="Luecker S."/>
            <person name="Lage O.M."/>
            <person name="Pohl T."/>
            <person name="Merkel B.J."/>
            <person name="Hornburger P."/>
            <person name="Mueller R.-W."/>
            <person name="Bruemmer F."/>
            <person name="Labrenz M."/>
            <person name="Spormann A.M."/>
            <person name="Op den Camp H."/>
            <person name="Overmann J."/>
            <person name="Amann R."/>
            <person name="Jetten M.S.M."/>
            <person name="Mascher T."/>
            <person name="Medema M.H."/>
            <person name="Devos D.P."/>
            <person name="Kaster A.-K."/>
            <person name="Ovreas L."/>
            <person name="Rohde M."/>
            <person name="Galperin M.Y."/>
            <person name="Jogler C."/>
        </authorList>
    </citation>
    <scope>NUCLEOTIDE SEQUENCE [LARGE SCALE GENOMIC DNA]</scope>
    <source>
        <strain evidence="10 11">Pan241w</strain>
    </source>
</reference>
<evidence type="ECO:0000256" key="8">
    <source>
        <dbReference type="SAM" id="Coils"/>
    </source>
</evidence>
<dbReference type="SUPFAM" id="SSF56719">
    <property type="entry name" value="Type II DNA topoisomerase"/>
    <property type="match status" value="1"/>
</dbReference>
<dbReference type="InterPro" id="IPR013760">
    <property type="entry name" value="Topo_IIA-like_dom_sf"/>
</dbReference>
<dbReference type="GO" id="GO:0005737">
    <property type="term" value="C:cytoplasm"/>
    <property type="evidence" value="ECO:0007669"/>
    <property type="project" value="TreeGrafter"/>
</dbReference>
<dbReference type="SMART" id="SM00434">
    <property type="entry name" value="TOP4c"/>
    <property type="match status" value="1"/>
</dbReference>
<dbReference type="GO" id="GO:0003677">
    <property type="term" value="F:DNA binding"/>
    <property type="evidence" value="ECO:0007669"/>
    <property type="project" value="UniProtKB-UniRule"/>
</dbReference>
<dbReference type="KEGG" id="gaz:Pan241w_01170"/>
<dbReference type="InterPro" id="IPR035516">
    <property type="entry name" value="Gyrase/topoIV_suA_C"/>
</dbReference>
<keyword evidence="4 7" id="KW-0799">Topoisomerase</keyword>
<accession>A0A517R835</accession>
<sequence length="825" mass="92324">MATDGQSLVVNQAALEIDFLERPLAKRKSANKGKASNTNGQAVSETDRIEYVPISEETRRRYLNYAMSVITSRALPDVRDGLKPVQRRILYVMYHDLRLMANAKPRKCAKICGDTTGNYHPHGDASVYDALVRLAQDFNLRSPLINGQGNFGSIMGLPAAAARYTEARLTGIAEHLMNELRYHTVEMRPNYDGTRDEPVVLPARFPNLLVNGVHGIAVGMATNIPPHNLGEVIKACTHLIHNEDATVAQLMKYIKGPDFPLGGRIVTDKRSLTAVYKEGRGPIKVRGEWKPETDKRTKGVKRLIVHSVPYGVETGSLLSEIGGIVESRKLPQLVDVADETDEKNGLKIVLEIKPDADPETVMAFLYKHTHLEQNFSVNLTCLVPDESDVMVPQRCDLRELLQYFLDFRFISVRRRFEYQLELLERRIHILEGFAIIFNDLDKALKLIRASSGKQDAAKKLMANFPLDEIQTMAILELQLYRISKLEINTIREELEEKQAEANRIRRILASDKRLWKVVEKELTELAAEFPEKRQTKLGSSDEITEFDPQAYIVRENTNVVVTREGWIKRVGRLKTKGETRELDKTRTREGDSVLDVAAGSTLDHVVFFSSDGVAYTLPIEQVPVSSGYGEPLSKHARMGDGAQLVAAITTDSRFTPEDKATRKKPIPTPHVLIVTEKGQIMRISFSLFRTASTKAGRKYCRLGKDDRVVYAGLVEDAETMFIATKDARVLHCEIEEAALLSNPGKGVKGIKLEKGDQVMGALQLTRPSDCLRVINTAGKKMTFGQMKYGVTSRGGKGVKTSQRSGFAEILYPPIEVVDWDELGED</sequence>
<dbReference type="GO" id="GO:0009330">
    <property type="term" value="C:DNA topoisomerase type II (double strand cut, ATP-hydrolyzing) complex"/>
    <property type="evidence" value="ECO:0007669"/>
    <property type="project" value="TreeGrafter"/>
</dbReference>
<dbReference type="PANTHER" id="PTHR43493">
    <property type="entry name" value="DNA GYRASE/TOPOISOMERASE SUBUNIT A"/>
    <property type="match status" value="1"/>
</dbReference>
<dbReference type="SUPFAM" id="SSF101904">
    <property type="entry name" value="GyrA/ParC C-terminal domain-like"/>
    <property type="match status" value="1"/>
</dbReference>
<dbReference type="NCBIfam" id="NF004044">
    <property type="entry name" value="PRK05561.1"/>
    <property type="match status" value="1"/>
</dbReference>
<keyword evidence="5 7" id="KW-0238">DNA-binding</keyword>
<protein>
    <recommendedName>
        <fullName evidence="3">DNA topoisomerase (ATP-hydrolyzing)</fullName>
        <ecNumber evidence="3">5.6.2.2</ecNumber>
    </recommendedName>
</protein>
<dbReference type="InterPro" id="IPR006691">
    <property type="entry name" value="GyrA/parC_rep"/>
</dbReference>
<dbReference type="GO" id="GO:0006265">
    <property type="term" value="P:DNA topological change"/>
    <property type="evidence" value="ECO:0007669"/>
    <property type="project" value="UniProtKB-UniRule"/>
</dbReference>
<keyword evidence="8" id="KW-0175">Coiled coil</keyword>
<dbReference type="EC" id="5.6.2.2" evidence="3"/>
<dbReference type="Gene3D" id="2.120.10.90">
    <property type="entry name" value="DNA gyrase/topoisomerase IV, subunit A, C-terminal"/>
    <property type="match status" value="1"/>
</dbReference>
<dbReference type="InterPro" id="IPR050220">
    <property type="entry name" value="Type_II_DNA_Topoisomerases"/>
</dbReference>
<evidence type="ECO:0000259" key="9">
    <source>
        <dbReference type="PROSITE" id="PS52040"/>
    </source>
</evidence>
<dbReference type="Gene3D" id="3.30.1360.40">
    <property type="match status" value="1"/>
</dbReference>
<dbReference type="InterPro" id="IPR002205">
    <property type="entry name" value="Topo_IIA_dom_A"/>
</dbReference>
<dbReference type="Proteomes" id="UP000317171">
    <property type="component" value="Chromosome"/>
</dbReference>
<proteinExistence type="inferred from homology"/>
<dbReference type="Pfam" id="PF03989">
    <property type="entry name" value="DNA_gyraseA_C"/>
    <property type="match status" value="3"/>
</dbReference>
<evidence type="ECO:0000256" key="4">
    <source>
        <dbReference type="ARBA" id="ARBA00023029"/>
    </source>
</evidence>
<comment type="catalytic activity">
    <reaction evidence="1 7">
        <text>ATP-dependent breakage, passage and rejoining of double-stranded DNA.</text>
        <dbReference type="EC" id="5.6.2.2"/>
    </reaction>
</comment>
<comment type="similarity">
    <text evidence="2">Belongs to the type II topoisomerase GyrA/ParC subunit family.</text>
</comment>
<keyword evidence="6 7" id="KW-0413">Isomerase</keyword>
<keyword evidence="11" id="KW-1185">Reference proteome</keyword>
<dbReference type="Pfam" id="PF00521">
    <property type="entry name" value="DNA_topoisoIV"/>
    <property type="match status" value="1"/>
</dbReference>
<dbReference type="GO" id="GO:0005524">
    <property type="term" value="F:ATP binding"/>
    <property type="evidence" value="ECO:0007669"/>
    <property type="project" value="InterPro"/>
</dbReference>
<evidence type="ECO:0000313" key="10">
    <source>
        <dbReference type="EMBL" id="QDT40064.1"/>
    </source>
</evidence>
<evidence type="ECO:0000256" key="6">
    <source>
        <dbReference type="ARBA" id="ARBA00023235"/>
    </source>
</evidence>
<dbReference type="PROSITE" id="PS52040">
    <property type="entry name" value="TOPO_IIA"/>
    <property type="match status" value="1"/>
</dbReference>
<feature type="active site" description="O-(5'-phospho-DNA)-tyrosine intermediate" evidence="7">
    <location>
        <position position="164"/>
    </location>
</feature>
<evidence type="ECO:0000256" key="3">
    <source>
        <dbReference type="ARBA" id="ARBA00012895"/>
    </source>
</evidence>
<dbReference type="EMBL" id="CP036269">
    <property type="protein sequence ID" value="QDT40064.1"/>
    <property type="molecule type" value="Genomic_DNA"/>
</dbReference>
<dbReference type="GO" id="GO:0003918">
    <property type="term" value="F:DNA topoisomerase type II (double strand cut, ATP-hydrolyzing) activity"/>
    <property type="evidence" value="ECO:0007669"/>
    <property type="project" value="UniProtKB-EC"/>
</dbReference>
<dbReference type="Gene3D" id="1.10.268.10">
    <property type="entry name" value="Topoisomerase, domain 3"/>
    <property type="match status" value="1"/>
</dbReference>
<evidence type="ECO:0000256" key="1">
    <source>
        <dbReference type="ARBA" id="ARBA00000185"/>
    </source>
</evidence>
<dbReference type="Gene3D" id="3.90.199.10">
    <property type="entry name" value="Topoisomerase II, domain 5"/>
    <property type="match status" value="1"/>
</dbReference>
<dbReference type="PANTHER" id="PTHR43493:SF5">
    <property type="entry name" value="DNA GYRASE SUBUNIT A, CHLOROPLASTIC_MITOCHONDRIAL"/>
    <property type="match status" value="1"/>
</dbReference>
<evidence type="ECO:0000256" key="2">
    <source>
        <dbReference type="ARBA" id="ARBA00008263"/>
    </source>
</evidence>
<dbReference type="CDD" id="cd00187">
    <property type="entry name" value="TOP4c"/>
    <property type="match status" value="1"/>
</dbReference>
<gene>
    <name evidence="10" type="primary">gyrA_1</name>
    <name evidence="10" type="ORF">Pan241w_01170</name>
</gene>
<dbReference type="InterPro" id="IPR013757">
    <property type="entry name" value="Topo_IIA_A_a_sf"/>
</dbReference>
<evidence type="ECO:0000256" key="5">
    <source>
        <dbReference type="ARBA" id="ARBA00023125"/>
    </source>
</evidence>
<organism evidence="10 11">
    <name type="scientific">Gimesia alba</name>
    <dbReference type="NCBI Taxonomy" id="2527973"/>
    <lineage>
        <taxon>Bacteria</taxon>
        <taxon>Pseudomonadati</taxon>
        <taxon>Planctomycetota</taxon>
        <taxon>Planctomycetia</taxon>
        <taxon>Planctomycetales</taxon>
        <taxon>Planctomycetaceae</taxon>
        <taxon>Gimesia</taxon>
    </lineage>
</organism>
<evidence type="ECO:0000313" key="11">
    <source>
        <dbReference type="Proteomes" id="UP000317171"/>
    </source>
</evidence>
<evidence type="ECO:0000256" key="7">
    <source>
        <dbReference type="PROSITE-ProRule" id="PRU01384"/>
    </source>
</evidence>
<feature type="coiled-coil region" evidence="8">
    <location>
        <begin position="480"/>
        <end position="511"/>
    </location>
</feature>
<dbReference type="AlphaFoldDB" id="A0A517R835"/>
<name>A0A517R835_9PLAN</name>
<feature type="domain" description="Topo IIA-type catalytic" evidence="9">
    <location>
        <begin position="75"/>
        <end position="551"/>
    </location>
</feature>
<dbReference type="InterPro" id="IPR013758">
    <property type="entry name" value="Topo_IIA_A/C_ab"/>
</dbReference>